<evidence type="ECO:0000256" key="1">
    <source>
        <dbReference type="ARBA" id="ARBA00012513"/>
    </source>
</evidence>
<protein>
    <recommendedName>
        <fullName evidence="1">non-specific serine/threonine protein kinase</fullName>
        <ecNumber evidence="1">2.7.11.1</ecNumber>
    </recommendedName>
</protein>
<dbReference type="Pfam" id="PF00069">
    <property type="entry name" value="Pkinase"/>
    <property type="match status" value="1"/>
</dbReference>
<evidence type="ECO:0000259" key="9">
    <source>
        <dbReference type="PROSITE" id="PS50011"/>
    </source>
</evidence>
<dbReference type="InterPro" id="IPR011009">
    <property type="entry name" value="Kinase-like_dom_sf"/>
</dbReference>
<keyword evidence="5 10" id="KW-0418">Kinase</keyword>
<dbReference type="GO" id="GO:0004674">
    <property type="term" value="F:protein serine/threonine kinase activity"/>
    <property type="evidence" value="ECO:0007669"/>
    <property type="project" value="UniProtKB-KW"/>
</dbReference>
<evidence type="ECO:0000256" key="7">
    <source>
        <dbReference type="ARBA" id="ARBA00047899"/>
    </source>
</evidence>
<reference evidence="10" key="1">
    <citation type="submission" date="2020-12" db="EMBL/GenBank/DDBJ databases">
        <title>Antrihabitans popcorni sp. nov. and Antrihabitans auranticaus sp. nov., isolated from a larva cave.</title>
        <authorList>
            <person name="Lee S.D."/>
            <person name="Kim I.S."/>
        </authorList>
    </citation>
    <scope>NUCLEOTIDE SEQUENCE</scope>
    <source>
        <strain evidence="10">YC3-6</strain>
    </source>
</reference>
<organism evidence="10 11">
    <name type="scientific">Antrihabitans stalagmiti</name>
    <dbReference type="NCBI Taxonomy" id="2799499"/>
    <lineage>
        <taxon>Bacteria</taxon>
        <taxon>Bacillati</taxon>
        <taxon>Actinomycetota</taxon>
        <taxon>Actinomycetes</taxon>
        <taxon>Mycobacteriales</taxon>
        <taxon>Nocardiaceae</taxon>
        <taxon>Antrihabitans</taxon>
    </lineage>
</organism>
<keyword evidence="4" id="KW-0547">Nucleotide-binding</keyword>
<gene>
    <name evidence="10" type="ORF">JGU71_19425</name>
</gene>
<evidence type="ECO:0000313" key="11">
    <source>
        <dbReference type="Proteomes" id="UP000655868"/>
    </source>
</evidence>
<dbReference type="AlphaFoldDB" id="A0A934NTR4"/>
<evidence type="ECO:0000256" key="3">
    <source>
        <dbReference type="ARBA" id="ARBA00022679"/>
    </source>
</evidence>
<keyword evidence="6" id="KW-0067">ATP-binding</keyword>
<accession>A0A934NTR4</accession>
<dbReference type="InterPro" id="IPR008266">
    <property type="entry name" value="Tyr_kinase_AS"/>
</dbReference>
<dbReference type="PROSITE" id="PS00109">
    <property type="entry name" value="PROTEIN_KINASE_TYR"/>
    <property type="match status" value="1"/>
</dbReference>
<proteinExistence type="predicted"/>
<dbReference type="PROSITE" id="PS50011">
    <property type="entry name" value="PROTEIN_KINASE_DOM"/>
    <property type="match status" value="1"/>
</dbReference>
<dbReference type="Gene3D" id="3.40.50.10190">
    <property type="entry name" value="BRCT domain"/>
    <property type="match status" value="1"/>
</dbReference>
<evidence type="ECO:0000256" key="8">
    <source>
        <dbReference type="ARBA" id="ARBA00048679"/>
    </source>
</evidence>
<dbReference type="Gene3D" id="1.10.510.10">
    <property type="entry name" value="Transferase(Phosphotransferase) domain 1"/>
    <property type="match status" value="1"/>
</dbReference>
<dbReference type="RefSeq" id="WP_199705931.1">
    <property type="nucleotide sequence ID" value="NZ_JAEMNV010000006.1"/>
</dbReference>
<dbReference type="PANTHER" id="PTHR24361">
    <property type="entry name" value="MITOGEN-ACTIVATED KINASE KINASE KINASE"/>
    <property type="match status" value="1"/>
</dbReference>
<dbReference type="SUPFAM" id="SSF56112">
    <property type="entry name" value="Protein kinase-like (PK-like)"/>
    <property type="match status" value="1"/>
</dbReference>
<dbReference type="Proteomes" id="UP000655868">
    <property type="component" value="Unassembled WGS sequence"/>
</dbReference>
<dbReference type="GO" id="GO:0005524">
    <property type="term" value="F:ATP binding"/>
    <property type="evidence" value="ECO:0007669"/>
    <property type="project" value="UniProtKB-KW"/>
</dbReference>
<keyword evidence="3" id="KW-0808">Transferase</keyword>
<dbReference type="EMBL" id="JAEMNV010000006">
    <property type="protein sequence ID" value="MBJ8341062.1"/>
    <property type="molecule type" value="Genomic_DNA"/>
</dbReference>
<evidence type="ECO:0000256" key="6">
    <source>
        <dbReference type="ARBA" id="ARBA00022840"/>
    </source>
</evidence>
<evidence type="ECO:0000313" key="10">
    <source>
        <dbReference type="EMBL" id="MBJ8341062.1"/>
    </source>
</evidence>
<dbReference type="CDD" id="cd17748">
    <property type="entry name" value="BRCT_DNA_ligase_like"/>
    <property type="match status" value="1"/>
</dbReference>
<keyword evidence="11" id="KW-1185">Reference proteome</keyword>
<dbReference type="EC" id="2.7.11.1" evidence="1"/>
<evidence type="ECO:0000256" key="2">
    <source>
        <dbReference type="ARBA" id="ARBA00022527"/>
    </source>
</evidence>
<evidence type="ECO:0000256" key="5">
    <source>
        <dbReference type="ARBA" id="ARBA00022777"/>
    </source>
</evidence>
<name>A0A934NTR4_9NOCA</name>
<comment type="catalytic activity">
    <reaction evidence="8">
        <text>L-seryl-[protein] + ATP = O-phospho-L-seryl-[protein] + ADP + H(+)</text>
        <dbReference type="Rhea" id="RHEA:17989"/>
        <dbReference type="Rhea" id="RHEA-COMP:9863"/>
        <dbReference type="Rhea" id="RHEA-COMP:11604"/>
        <dbReference type="ChEBI" id="CHEBI:15378"/>
        <dbReference type="ChEBI" id="CHEBI:29999"/>
        <dbReference type="ChEBI" id="CHEBI:30616"/>
        <dbReference type="ChEBI" id="CHEBI:83421"/>
        <dbReference type="ChEBI" id="CHEBI:456216"/>
        <dbReference type="EC" id="2.7.11.1"/>
    </reaction>
</comment>
<evidence type="ECO:0000256" key="4">
    <source>
        <dbReference type="ARBA" id="ARBA00022741"/>
    </source>
</evidence>
<dbReference type="InterPro" id="IPR036420">
    <property type="entry name" value="BRCT_dom_sf"/>
</dbReference>
<feature type="domain" description="Protein kinase" evidence="9">
    <location>
        <begin position="21"/>
        <end position="293"/>
    </location>
</feature>
<comment type="catalytic activity">
    <reaction evidence="7">
        <text>L-threonyl-[protein] + ATP = O-phospho-L-threonyl-[protein] + ADP + H(+)</text>
        <dbReference type="Rhea" id="RHEA:46608"/>
        <dbReference type="Rhea" id="RHEA-COMP:11060"/>
        <dbReference type="Rhea" id="RHEA-COMP:11605"/>
        <dbReference type="ChEBI" id="CHEBI:15378"/>
        <dbReference type="ChEBI" id="CHEBI:30013"/>
        <dbReference type="ChEBI" id="CHEBI:30616"/>
        <dbReference type="ChEBI" id="CHEBI:61977"/>
        <dbReference type="ChEBI" id="CHEBI:456216"/>
        <dbReference type="EC" id="2.7.11.1"/>
    </reaction>
</comment>
<dbReference type="PANTHER" id="PTHR24361:SF433">
    <property type="entry name" value="PROTEIN KINASE DOMAIN-CONTAINING PROTEIN"/>
    <property type="match status" value="1"/>
</dbReference>
<dbReference type="SUPFAM" id="SSF52113">
    <property type="entry name" value="BRCT domain"/>
    <property type="match status" value="1"/>
</dbReference>
<dbReference type="GO" id="GO:0005737">
    <property type="term" value="C:cytoplasm"/>
    <property type="evidence" value="ECO:0007669"/>
    <property type="project" value="TreeGrafter"/>
</dbReference>
<dbReference type="InterPro" id="IPR053235">
    <property type="entry name" value="Ser_Thr_kinase"/>
</dbReference>
<sequence length="378" mass="41485">MVKVRPLRSGQLVYNDIGDAYQVESAIAEGGFGQAYSAYRMSRDGKRRGNRVCLKVCQSAGDWHGEAFFGKIVRGNHRAVQLLDSFVSSTGRGSAQIRRHVLIFEFMDEGTIADAVDNNQLPWNEIRVRKELAGVLELLGRMHNVGITHRDLTPANVYLRDGQLVLGDFGITRMTLDPKHAQVTAFTPAYTPKSVWSSHRWGPAEDVFQLGLLACTLLTGEVFNASKINGIRQLEVADDLKCWIWHATAASAKKYLDASDASAALSSLREVSLSAGRAPRTIAGQKVVFTGKLDRLTRAEATTLVTNAGAQVQSAVGDTTTLIVRGPVRGALSEFEGRKLFAVRERLRLGQRIRIISGGQLERMLRAERIGVQVESVV</sequence>
<dbReference type="InterPro" id="IPR000719">
    <property type="entry name" value="Prot_kinase_dom"/>
</dbReference>
<keyword evidence="2" id="KW-0723">Serine/threonine-protein kinase</keyword>
<dbReference type="SMART" id="SM00220">
    <property type="entry name" value="S_TKc"/>
    <property type="match status" value="1"/>
</dbReference>
<comment type="caution">
    <text evidence="10">The sequence shown here is derived from an EMBL/GenBank/DDBJ whole genome shotgun (WGS) entry which is preliminary data.</text>
</comment>